<proteinExistence type="predicted"/>
<keyword evidence="2" id="KW-1185">Reference proteome</keyword>
<organism evidence="1 2">
    <name type="scientific">Thalassiosira oceanica</name>
    <name type="common">Marine diatom</name>
    <dbReference type="NCBI Taxonomy" id="159749"/>
    <lineage>
        <taxon>Eukaryota</taxon>
        <taxon>Sar</taxon>
        <taxon>Stramenopiles</taxon>
        <taxon>Ochrophyta</taxon>
        <taxon>Bacillariophyta</taxon>
        <taxon>Coscinodiscophyceae</taxon>
        <taxon>Thalassiosirophycidae</taxon>
        <taxon>Thalassiosirales</taxon>
        <taxon>Thalassiosiraceae</taxon>
        <taxon>Thalassiosira</taxon>
    </lineage>
</organism>
<evidence type="ECO:0000313" key="2">
    <source>
        <dbReference type="Proteomes" id="UP000266841"/>
    </source>
</evidence>
<reference evidence="1 2" key="1">
    <citation type="journal article" date="2012" name="Genome Biol.">
        <title>Genome and low-iron response of an oceanic diatom adapted to chronic iron limitation.</title>
        <authorList>
            <person name="Lommer M."/>
            <person name="Specht M."/>
            <person name="Roy A.S."/>
            <person name="Kraemer L."/>
            <person name="Andreson R."/>
            <person name="Gutowska M.A."/>
            <person name="Wolf J."/>
            <person name="Bergner S.V."/>
            <person name="Schilhabel M.B."/>
            <person name="Klostermeier U.C."/>
            <person name="Beiko R.G."/>
            <person name="Rosenstiel P."/>
            <person name="Hippler M."/>
            <person name="Laroche J."/>
        </authorList>
    </citation>
    <scope>NUCLEOTIDE SEQUENCE [LARGE SCALE GENOMIC DNA]</scope>
    <source>
        <strain evidence="1 2">CCMP1005</strain>
    </source>
</reference>
<evidence type="ECO:0000313" key="1">
    <source>
        <dbReference type="EMBL" id="EJK46138.1"/>
    </source>
</evidence>
<comment type="caution">
    <text evidence="1">The sequence shown here is derived from an EMBL/GenBank/DDBJ whole genome shotgun (WGS) entry which is preliminary data.</text>
</comment>
<name>K0R198_THAOC</name>
<dbReference type="Proteomes" id="UP000266841">
    <property type="component" value="Unassembled WGS sequence"/>
</dbReference>
<sequence length="44" mass="4719">CAAALGDSAAEIRRSYSKGQDEALDKFVRNILSDEYRASAVALS</sequence>
<accession>K0R198</accession>
<feature type="non-terminal residue" evidence="1">
    <location>
        <position position="1"/>
    </location>
</feature>
<gene>
    <name evidence="1" type="ORF">THAOC_35211</name>
</gene>
<dbReference type="EMBL" id="AGNL01047958">
    <property type="protein sequence ID" value="EJK46138.1"/>
    <property type="molecule type" value="Genomic_DNA"/>
</dbReference>
<dbReference type="AlphaFoldDB" id="K0R198"/>
<protein>
    <submittedName>
        <fullName evidence="1">Uncharacterized protein</fullName>
    </submittedName>
</protein>